<dbReference type="Pfam" id="PF02424">
    <property type="entry name" value="ApbE"/>
    <property type="match status" value="2"/>
</dbReference>
<evidence type="ECO:0000256" key="5">
    <source>
        <dbReference type="ARBA" id="ARBA00022679"/>
    </source>
</evidence>
<reference evidence="12" key="1">
    <citation type="submission" date="2016-11" db="EMBL/GenBank/DDBJ databases">
        <authorList>
            <person name="Varghese N."/>
            <person name="Submissions S."/>
        </authorList>
    </citation>
    <scope>NUCLEOTIDE SEQUENCE [LARGE SCALE GENOMIC DNA]</scope>
    <source>
        <strain evidence="12">DSM 44671</strain>
    </source>
</reference>
<keyword evidence="12" id="KW-1185">Reference proteome</keyword>
<name>A0A1K1S3N7_9PSEU</name>
<comment type="catalytic activity">
    <reaction evidence="10">
        <text>L-threonyl-[protein] + FAD = FMN-L-threonyl-[protein] + AMP + H(+)</text>
        <dbReference type="Rhea" id="RHEA:36847"/>
        <dbReference type="Rhea" id="RHEA-COMP:11060"/>
        <dbReference type="Rhea" id="RHEA-COMP:11061"/>
        <dbReference type="ChEBI" id="CHEBI:15378"/>
        <dbReference type="ChEBI" id="CHEBI:30013"/>
        <dbReference type="ChEBI" id="CHEBI:57692"/>
        <dbReference type="ChEBI" id="CHEBI:74257"/>
        <dbReference type="ChEBI" id="CHEBI:456215"/>
        <dbReference type="EC" id="2.7.1.180"/>
    </reaction>
</comment>
<dbReference type="InterPro" id="IPR024932">
    <property type="entry name" value="ApbE"/>
</dbReference>
<dbReference type="GO" id="GO:0016740">
    <property type="term" value="F:transferase activity"/>
    <property type="evidence" value="ECO:0007669"/>
    <property type="project" value="UniProtKB-KW"/>
</dbReference>
<sequence length="242" mass="25299">MTARTVHVEHCMGTVFTIDVRDPGDWAAPIAEAVAWLHRADALFSTFSPGSDLSRYRDGTLRLADADPLVAEVLALCDGYEAETGGYFTARWRGAPDPTGLVKGWAIERAAALLRGHGSPNHAINGGGDVWLAGEAAPGRPWRVGVTDPADPHRILTTVTGRDIAVATSGTAERGTHIIDPLTGAPARDLAAVTVTGPSLTRADVYATAGVAMGHGVAEWAVPVPGHRIFVVTAGGVGRWLC</sequence>
<dbReference type="Gene3D" id="3.10.520.10">
    <property type="entry name" value="ApbE-like domains"/>
    <property type="match status" value="2"/>
</dbReference>
<keyword evidence="7" id="KW-0274">FAD</keyword>
<dbReference type="EMBL" id="FPJG01000006">
    <property type="protein sequence ID" value="SFW78961.1"/>
    <property type="molecule type" value="Genomic_DNA"/>
</dbReference>
<dbReference type="PANTHER" id="PTHR30040:SF2">
    <property type="entry name" value="FAD:PROTEIN FMN TRANSFERASE"/>
    <property type="match status" value="1"/>
</dbReference>
<evidence type="ECO:0000256" key="6">
    <source>
        <dbReference type="ARBA" id="ARBA00022723"/>
    </source>
</evidence>
<keyword evidence="8" id="KW-0460">Magnesium</keyword>
<evidence type="ECO:0000313" key="11">
    <source>
        <dbReference type="EMBL" id="SFW78961.1"/>
    </source>
</evidence>
<evidence type="ECO:0000256" key="4">
    <source>
        <dbReference type="ARBA" id="ARBA00022630"/>
    </source>
</evidence>
<evidence type="ECO:0000256" key="2">
    <source>
        <dbReference type="ARBA" id="ARBA00011955"/>
    </source>
</evidence>
<protein>
    <recommendedName>
        <fullName evidence="3">FAD:protein FMN transferase</fullName>
        <ecNumber evidence="2">2.7.1.180</ecNumber>
    </recommendedName>
    <alternativeName>
        <fullName evidence="9">Flavin transferase</fullName>
    </alternativeName>
</protein>
<evidence type="ECO:0000256" key="7">
    <source>
        <dbReference type="ARBA" id="ARBA00022827"/>
    </source>
</evidence>
<dbReference type="SUPFAM" id="SSF143631">
    <property type="entry name" value="ApbE-like"/>
    <property type="match status" value="1"/>
</dbReference>
<dbReference type="Proteomes" id="UP000182740">
    <property type="component" value="Unassembled WGS sequence"/>
</dbReference>
<keyword evidence="6" id="KW-0479">Metal-binding</keyword>
<dbReference type="STRING" id="546364.SAMN04489730_4628"/>
<dbReference type="InterPro" id="IPR003374">
    <property type="entry name" value="ApbE-like_sf"/>
</dbReference>
<keyword evidence="5" id="KW-0808">Transferase</keyword>
<comment type="cofactor">
    <cofactor evidence="1">
        <name>Mg(2+)</name>
        <dbReference type="ChEBI" id="CHEBI:18420"/>
    </cofactor>
</comment>
<dbReference type="GO" id="GO:0046872">
    <property type="term" value="F:metal ion binding"/>
    <property type="evidence" value="ECO:0007669"/>
    <property type="project" value="UniProtKB-KW"/>
</dbReference>
<evidence type="ECO:0000256" key="9">
    <source>
        <dbReference type="ARBA" id="ARBA00031306"/>
    </source>
</evidence>
<gene>
    <name evidence="11" type="ORF">SAMN04489730_4628</name>
</gene>
<proteinExistence type="predicted"/>
<keyword evidence="4" id="KW-0285">Flavoprotein</keyword>
<evidence type="ECO:0000256" key="10">
    <source>
        <dbReference type="ARBA" id="ARBA00048540"/>
    </source>
</evidence>
<evidence type="ECO:0000256" key="8">
    <source>
        <dbReference type="ARBA" id="ARBA00022842"/>
    </source>
</evidence>
<dbReference type="EC" id="2.7.1.180" evidence="2"/>
<evidence type="ECO:0000313" key="12">
    <source>
        <dbReference type="Proteomes" id="UP000182740"/>
    </source>
</evidence>
<organism evidence="11 12">
    <name type="scientific">Amycolatopsis australiensis</name>
    <dbReference type="NCBI Taxonomy" id="546364"/>
    <lineage>
        <taxon>Bacteria</taxon>
        <taxon>Bacillati</taxon>
        <taxon>Actinomycetota</taxon>
        <taxon>Actinomycetes</taxon>
        <taxon>Pseudonocardiales</taxon>
        <taxon>Pseudonocardiaceae</taxon>
        <taxon>Amycolatopsis</taxon>
    </lineage>
</organism>
<keyword evidence="11" id="KW-0449">Lipoprotein</keyword>
<evidence type="ECO:0000256" key="1">
    <source>
        <dbReference type="ARBA" id="ARBA00001946"/>
    </source>
</evidence>
<dbReference type="PANTHER" id="PTHR30040">
    <property type="entry name" value="THIAMINE BIOSYNTHESIS LIPOPROTEIN APBE"/>
    <property type="match status" value="1"/>
</dbReference>
<dbReference type="RefSeq" id="WP_218177759.1">
    <property type="nucleotide sequence ID" value="NZ_FPJG01000006.1"/>
</dbReference>
<evidence type="ECO:0000256" key="3">
    <source>
        <dbReference type="ARBA" id="ARBA00016337"/>
    </source>
</evidence>
<accession>A0A1K1S3N7</accession>
<dbReference type="AlphaFoldDB" id="A0A1K1S3N7"/>